<dbReference type="Proteomes" id="UP000054324">
    <property type="component" value="Unassembled WGS sequence"/>
</dbReference>
<sequence>MKSKKAVNSIWKTWKFRLTETRDIAENFWKHGNPRPIRLPKHLKWTQYHYMQRTNYFTRILKGAKYRIHKPRIKKSLESDQQRSQPEPRWSNDEGHSSTDQSTRKGEARHMGHVVIDQSGHRITEQPLNRPNNRVRRPAVKPPPEQAD</sequence>
<evidence type="ECO:0000313" key="2">
    <source>
        <dbReference type="EMBL" id="KER27028.1"/>
    </source>
</evidence>
<dbReference type="RefSeq" id="XP_009169244.1">
    <property type="nucleotide sequence ID" value="XM_009170980.1"/>
</dbReference>
<organism evidence="2 3">
    <name type="scientific">Opisthorchis viverrini</name>
    <name type="common">Southeast Asian liver fluke</name>
    <dbReference type="NCBI Taxonomy" id="6198"/>
    <lineage>
        <taxon>Eukaryota</taxon>
        <taxon>Metazoa</taxon>
        <taxon>Spiralia</taxon>
        <taxon>Lophotrochozoa</taxon>
        <taxon>Platyhelminthes</taxon>
        <taxon>Trematoda</taxon>
        <taxon>Digenea</taxon>
        <taxon>Opisthorchiida</taxon>
        <taxon>Opisthorchiata</taxon>
        <taxon>Opisthorchiidae</taxon>
        <taxon>Opisthorchis</taxon>
    </lineage>
</organism>
<protein>
    <submittedName>
        <fullName evidence="2">Uncharacterized protein</fullName>
    </submittedName>
</protein>
<accession>A0A074ZI79</accession>
<reference evidence="2 3" key="1">
    <citation type="submission" date="2013-11" db="EMBL/GenBank/DDBJ databases">
        <title>Opisthorchis viverrini - life in the bile duct.</title>
        <authorList>
            <person name="Young N.D."/>
            <person name="Nagarajan N."/>
            <person name="Lin S.J."/>
            <person name="Korhonen P.K."/>
            <person name="Jex A.R."/>
            <person name="Hall R.S."/>
            <person name="Safavi-Hemami H."/>
            <person name="Kaewkong W."/>
            <person name="Bertrand D."/>
            <person name="Gao S."/>
            <person name="Seet Q."/>
            <person name="Wongkham S."/>
            <person name="Teh B.T."/>
            <person name="Wongkham C."/>
            <person name="Intapan P.M."/>
            <person name="Maleewong W."/>
            <person name="Yang X."/>
            <person name="Hu M."/>
            <person name="Wang Z."/>
            <person name="Hofmann A."/>
            <person name="Sternberg P.W."/>
            <person name="Tan P."/>
            <person name="Wang J."/>
            <person name="Gasser R.B."/>
        </authorList>
    </citation>
    <scope>NUCLEOTIDE SEQUENCE [LARGE SCALE GENOMIC DNA]</scope>
</reference>
<feature type="compositionally biased region" description="Basic and acidic residues" evidence="1">
    <location>
        <begin position="90"/>
        <end position="110"/>
    </location>
</feature>
<gene>
    <name evidence="2" type="ORF">T265_05859</name>
</gene>
<dbReference type="GeneID" id="20320041"/>
<proteinExistence type="predicted"/>
<dbReference type="EMBL" id="KL596733">
    <property type="protein sequence ID" value="KER27028.1"/>
    <property type="molecule type" value="Genomic_DNA"/>
</dbReference>
<evidence type="ECO:0000256" key="1">
    <source>
        <dbReference type="SAM" id="MobiDB-lite"/>
    </source>
</evidence>
<keyword evidence="3" id="KW-1185">Reference proteome</keyword>
<name>A0A074ZI79_OPIVI</name>
<feature type="region of interest" description="Disordered" evidence="1">
    <location>
        <begin position="72"/>
        <end position="148"/>
    </location>
</feature>
<dbReference type="KEGG" id="ovi:T265_05859"/>
<dbReference type="AlphaFoldDB" id="A0A074ZI79"/>
<dbReference type="CTD" id="20320041"/>
<evidence type="ECO:0000313" key="3">
    <source>
        <dbReference type="Proteomes" id="UP000054324"/>
    </source>
</evidence>